<reference evidence="1" key="1">
    <citation type="journal article" date="2023" name="Mol. Phylogenet. Evol.">
        <title>Genome-scale phylogeny and comparative genomics of the fungal order Sordariales.</title>
        <authorList>
            <person name="Hensen N."/>
            <person name="Bonometti L."/>
            <person name="Westerberg I."/>
            <person name="Brannstrom I.O."/>
            <person name="Guillou S."/>
            <person name="Cros-Aarteil S."/>
            <person name="Calhoun S."/>
            <person name="Haridas S."/>
            <person name="Kuo A."/>
            <person name="Mondo S."/>
            <person name="Pangilinan J."/>
            <person name="Riley R."/>
            <person name="LaButti K."/>
            <person name="Andreopoulos B."/>
            <person name="Lipzen A."/>
            <person name="Chen C."/>
            <person name="Yan M."/>
            <person name="Daum C."/>
            <person name="Ng V."/>
            <person name="Clum A."/>
            <person name="Steindorff A."/>
            <person name="Ohm R.A."/>
            <person name="Martin F."/>
            <person name="Silar P."/>
            <person name="Natvig D.O."/>
            <person name="Lalanne C."/>
            <person name="Gautier V."/>
            <person name="Ament-Velasquez S.L."/>
            <person name="Kruys A."/>
            <person name="Hutchinson M.I."/>
            <person name="Powell A.J."/>
            <person name="Barry K."/>
            <person name="Miller A.N."/>
            <person name="Grigoriev I.V."/>
            <person name="Debuchy R."/>
            <person name="Gladieux P."/>
            <person name="Hiltunen Thoren M."/>
            <person name="Johannesson H."/>
        </authorList>
    </citation>
    <scope>NUCLEOTIDE SEQUENCE</scope>
    <source>
        <strain evidence="1">PSN293</strain>
    </source>
</reference>
<evidence type="ECO:0000313" key="1">
    <source>
        <dbReference type="EMBL" id="KAK4209175.1"/>
    </source>
</evidence>
<keyword evidence="2" id="KW-1185">Reference proteome</keyword>
<dbReference type="Proteomes" id="UP001301769">
    <property type="component" value="Unassembled WGS sequence"/>
</dbReference>
<accession>A0AAN6XYV1</accession>
<organism evidence="1 2">
    <name type="scientific">Rhypophila decipiens</name>
    <dbReference type="NCBI Taxonomy" id="261697"/>
    <lineage>
        <taxon>Eukaryota</taxon>
        <taxon>Fungi</taxon>
        <taxon>Dikarya</taxon>
        <taxon>Ascomycota</taxon>
        <taxon>Pezizomycotina</taxon>
        <taxon>Sordariomycetes</taxon>
        <taxon>Sordariomycetidae</taxon>
        <taxon>Sordariales</taxon>
        <taxon>Naviculisporaceae</taxon>
        <taxon>Rhypophila</taxon>
    </lineage>
</organism>
<comment type="caution">
    <text evidence="1">The sequence shown here is derived from an EMBL/GenBank/DDBJ whole genome shotgun (WGS) entry which is preliminary data.</text>
</comment>
<dbReference type="AlphaFoldDB" id="A0AAN6XYV1"/>
<name>A0AAN6XYV1_9PEZI</name>
<sequence length="165" mass="18505">MAVDYQASGSRSLDGFKRTKSHLDKFPDSVFNDIVSHGTGRCTPFTIQTINRLNREHPGSYNFHIYRLGNHHLARCSRTGIVIDSSSKSGAFILNPGQELCVASEDHAYKNYWCFDGPNETSRFTKRHKSNSRLNQLLAEGGAPERWTCSVPHPQILVATGPTWL</sequence>
<dbReference type="EMBL" id="MU858213">
    <property type="protein sequence ID" value="KAK4209175.1"/>
    <property type="molecule type" value="Genomic_DNA"/>
</dbReference>
<proteinExistence type="predicted"/>
<reference evidence="1" key="2">
    <citation type="submission" date="2023-05" db="EMBL/GenBank/DDBJ databases">
        <authorList>
            <consortium name="Lawrence Berkeley National Laboratory"/>
            <person name="Steindorff A."/>
            <person name="Hensen N."/>
            <person name="Bonometti L."/>
            <person name="Westerberg I."/>
            <person name="Brannstrom I.O."/>
            <person name="Guillou S."/>
            <person name="Cros-Aarteil S."/>
            <person name="Calhoun S."/>
            <person name="Haridas S."/>
            <person name="Kuo A."/>
            <person name="Mondo S."/>
            <person name="Pangilinan J."/>
            <person name="Riley R."/>
            <person name="Labutti K."/>
            <person name="Andreopoulos B."/>
            <person name="Lipzen A."/>
            <person name="Chen C."/>
            <person name="Yanf M."/>
            <person name="Daum C."/>
            <person name="Ng V."/>
            <person name="Clum A."/>
            <person name="Ohm R."/>
            <person name="Martin F."/>
            <person name="Silar P."/>
            <person name="Natvig D."/>
            <person name="Lalanne C."/>
            <person name="Gautier V."/>
            <person name="Ament-Velasquez S.L."/>
            <person name="Kruys A."/>
            <person name="Hutchinson M.I."/>
            <person name="Powell A.J."/>
            <person name="Barry K."/>
            <person name="Miller A.N."/>
            <person name="Grigoriev I.V."/>
            <person name="Debuchy R."/>
            <person name="Gladieux P."/>
            <person name="Thoren M.H."/>
            <person name="Johannesson H."/>
        </authorList>
    </citation>
    <scope>NUCLEOTIDE SEQUENCE</scope>
    <source>
        <strain evidence="1">PSN293</strain>
    </source>
</reference>
<gene>
    <name evidence="1" type="ORF">QBC37DRAFT_404553</name>
</gene>
<protein>
    <submittedName>
        <fullName evidence="1">Uncharacterized protein</fullName>
    </submittedName>
</protein>
<evidence type="ECO:0000313" key="2">
    <source>
        <dbReference type="Proteomes" id="UP001301769"/>
    </source>
</evidence>